<accession>A0A829GLT7</accession>
<name>A0A829GLT7_LACPA</name>
<dbReference type="PANTHER" id="PTHR37038">
    <property type="entry name" value="TRANSCRIPTIONAL REGULATOR-RELATED"/>
    <property type="match status" value="1"/>
</dbReference>
<dbReference type="EMBL" id="ANJW01000017">
    <property type="protein sequence ID" value="EPC59443.1"/>
    <property type="molecule type" value="Genomic_DNA"/>
</dbReference>
<dbReference type="InterPro" id="IPR010982">
    <property type="entry name" value="Lambda_DNA-bd_dom_sf"/>
</dbReference>
<evidence type="ECO:0000313" key="3">
    <source>
        <dbReference type="Proteomes" id="UP000014316"/>
    </source>
</evidence>
<dbReference type="Gene3D" id="1.25.40.400">
    <property type="match status" value="1"/>
</dbReference>
<dbReference type="Proteomes" id="UP000014316">
    <property type="component" value="Unassembled WGS sequence"/>
</dbReference>
<dbReference type="Gene3D" id="1.10.260.40">
    <property type="entry name" value="lambda repressor-like DNA-binding domains"/>
    <property type="match status" value="1"/>
</dbReference>
<dbReference type="PROSITE" id="PS50943">
    <property type="entry name" value="HTH_CROC1"/>
    <property type="match status" value="1"/>
</dbReference>
<proteinExistence type="predicted"/>
<dbReference type="GO" id="GO:0003677">
    <property type="term" value="F:DNA binding"/>
    <property type="evidence" value="ECO:0007669"/>
    <property type="project" value="InterPro"/>
</dbReference>
<sequence length="321" mass="37639">MTKNKKTAYNWLVSENKKTEDLKMTKVEIGYLFKEIRLERGLTITDVAGNMSASTVSKFENGHSEISAEKLILLLNRLGMDATEFFKILSIKQNGLESLNNFSQRSFDKYLMQLALEQDIEGLIHFRKQFTDQYQKTHAKLYKLREIIVSAIIIDTQNTHAVLSKTDSTFINDYLMARDVWYELEYSLYGDCVSFLQSPDFDRLYAKFLTIHFSFRQRRNYINLFFQSFYNTAVALYYRQEYAKAVQTLDHLQDQQLPDTLFFIRLQLRLLRALCLYKLTKSPETAEELASLVKVISKVSPVFGRRWKAEFHFHEPIGDNA</sequence>
<dbReference type="CDD" id="cd00093">
    <property type="entry name" value="HTH_XRE"/>
    <property type="match status" value="1"/>
</dbReference>
<dbReference type="NCBIfam" id="TIGR01716">
    <property type="entry name" value="RGG_Cterm"/>
    <property type="match status" value="1"/>
</dbReference>
<dbReference type="Pfam" id="PF01381">
    <property type="entry name" value="HTH_3"/>
    <property type="match status" value="1"/>
</dbReference>
<dbReference type="SUPFAM" id="SSF47413">
    <property type="entry name" value="lambda repressor-like DNA-binding domains"/>
    <property type="match status" value="1"/>
</dbReference>
<evidence type="ECO:0000259" key="1">
    <source>
        <dbReference type="PROSITE" id="PS50943"/>
    </source>
</evidence>
<dbReference type="InterPro" id="IPR053163">
    <property type="entry name" value="HTH-type_regulator_Rgg"/>
</dbReference>
<dbReference type="InterPro" id="IPR001387">
    <property type="entry name" value="Cro/C1-type_HTH"/>
</dbReference>
<evidence type="ECO:0000313" key="2">
    <source>
        <dbReference type="EMBL" id="EPC59443.1"/>
    </source>
</evidence>
<dbReference type="InterPro" id="IPR010057">
    <property type="entry name" value="Transcription_activator_Rgg_C"/>
</dbReference>
<dbReference type="SMART" id="SM00530">
    <property type="entry name" value="HTH_XRE"/>
    <property type="match status" value="1"/>
</dbReference>
<protein>
    <submittedName>
        <fullName evidence="2">Transcriptional activator, Rgg/GadR/MutR family, C-terminal domain protein</fullName>
    </submittedName>
</protein>
<reference evidence="2 3" key="1">
    <citation type="journal article" date="2013" name="PLoS ONE">
        <title>Lactobacillus paracasei comparative genomics: towards species pan-genome definition and exploitation of diversity.</title>
        <authorList>
            <person name="Smokvina T."/>
            <person name="Wels M."/>
            <person name="Polka J."/>
            <person name="Chervaux C."/>
            <person name="Brisse S."/>
            <person name="Boekhorst J."/>
            <person name="van Hylckama Vlieg J.E."/>
            <person name="Siezen R.J."/>
        </authorList>
    </citation>
    <scope>NUCLEOTIDE SEQUENCE [LARGE SCALE GENOMIC DNA]</scope>
    <source>
        <strain evidence="2 3">Lpp123</strain>
    </source>
</reference>
<organism evidence="2 3">
    <name type="scientific">Lacticaseibacillus paracasei subsp. paracasei Lpp123</name>
    <dbReference type="NCBI Taxonomy" id="1256201"/>
    <lineage>
        <taxon>Bacteria</taxon>
        <taxon>Bacillati</taxon>
        <taxon>Bacillota</taxon>
        <taxon>Bacilli</taxon>
        <taxon>Lactobacillales</taxon>
        <taxon>Lactobacillaceae</taxon>
        <taxon>Lacticaseibacillus</taxon>
    </lineage>
</organism>
<feature type="domain" description="HTH cro/C1-type" evidence="1">
    <location>
        <begin position="33"/>
        <end position="85"/>
    </location>
</feature>
<comment type="caution">
    <text evidence="2">The sequence shown here is derived from an EMBL/GenBank/DDBJ whole genome shotgun (WGS) entry which is preliminary data.</text>
</comment>
<gene>
    <name evidence="2" type="ORF">Lpp123_00240</name>
</gene>
<dbReference type="Pfam" id="PF21259">
    <property type="entry name" value="Rgg_C"/>
    <property type="match status" value="1"/>
</dbReference>
<dbReference type="AlphaFoldDB" id="A0A829GLT7"/>